<dbReference type="EMBL" id="LCKD01000002">
    <property type="protein sequence ID" value="KKT90354.1"/>
    <property type="molecule type" value="Genomic_DNA"/>
</dbReference>
<dbReference type="Proteomes" id="UP000034368">
    <property type="component" value="Unassembled WGS sequence"/>
</dbReference>
<sequence length="116" mass="12882">MSFLKEIRKQPEHIRKLMFGLSVITTLSFMGIIWFNSFQKTLIALMDTEIESGQNIAQNADSRSLFGNIGQSFLDLTKSMKATIGGFLDDESGSVDVKENTEPNIQSSAHPLPLSE</sequence>
<feature type="transmembrane region" description="Helical" evidence="2">
    <location>
        <begin position="17"/>
        <end position="35"/>
    </location>
</feature>
<organism evidence="3 4">
    <name type="scientific">Candidatus Yanofskybacteria bacterium GW2011_GWB1_45_11</name>
    <dbReference type="NCBI Taxonomy" id="1619026"/>
    <lineage>
        <taxon>Bacteria</taxon>
        <taxon>Candidatus Yanofskyibacteriota</taxon>
    </lineage>
</organism>
<protein>
    <submittedName>
        <fullName evidence="3">Uncharacterized protein</fullName>
    </submittedName>
</protein>
<name>A0A0G1P1V3_9BACT</name>
<evidence type="ECO:0000313" key="4">
    <source>
        <dbReference type="Proteomes" id="UP000034368"/>
    </source>
</evidence>
<feature type="region of interest" description="Disordered" evidence="1">
    <location>
        <begin position="91"/>
        <end position="116"/>
    </location>
</feature>
<reference evidence="3 4" key="1">
    <citation type="journal article" date="2015" name="Nature">
        <title>rRNA introns, odd ribosomes, and small enigmatic genomes across a large radiation of phyla.</title>
        <authorList>
            <person name="Brown C.T."/>
            <person name="Hug L.A."/>
            <person name="Thomas B.C."/>
            <person name="Sharon I."/>
            <person name="Castelle C.J."/>
            <person name="Singh A."/>
            <person name="Wilkins M.J."/>
            <person name="Williams K.H."/>
            <person name="Banfield J.F."/>
        </authorList>
    </citation>
    <scope>NUCLEOTIDE SEQUENCE [LARGE SCALE GENOMIC DNA]</scope>
</reference>
<accession>A0A0G1P1V3</accession>
<comment type="caution">
    <text evidence="3">The sequence shown here is derived from an EMBL/GenBank/DDBJ whole genome shotgun (WGS) entry which is preliminary data.</text>
</comment>
<keyword evidence="2" id="KW-0472">Membrane</keyword>
<evidence type="ECO:0000256" key="1">
    <source>
        <dbReference type="SAM" id="MobiDB-lite"/>
    </source>
</evidence>
<proteinExistence type="predicted"/>
<gene>
    <name evidence="3" type="ORF">UW90_C0002G0003</name>
</gene>
<keyword evidence="2" id="KW-0812">Transmembrane</keyword>
<evidence type="ECO:0000256" key="2">
    <source>
        <dbReference type="SAM" id="Phobius"/>
    </source>
</evidence>
<dbReference type="AlphaFoldDB" id="A0A0G1P1V3"/>
<keyword evidence="2" id="KW-1133">Transmembrane helix</keyword>
<evidence type="ECO:0000313" key="3">
    <source>
        <dbReference type="EMBL" id="KKT90354.1"/>
    </source>
</evidence>